<keyword evidence="2" id="KW-1185">Reference proteome</keyword>
<evidence type="ECO:0000313" key="2">
    <source>
        <dbReference type="Proteomes" id="UP000243799"/>
    </source>
</evidence>
<name>A0A1I0X9Z9_9PSEU</name>
<gene>
    <name evidence="1" type="ORF">SAMN05216266_1032</name>
</gene>
<protein>
    <submittedName>
        <fullName evidence="1">Uncharacterized protein</fullName>
    </submittedName>
</protein>
<dbReference type="Proteomes" id="UP000243799">
    <property type="component" value="Unassembled WGS sequence"/>
</dbReference>
<reference evidence="2" key="1">
    <citation type="submission" date="2016-10" db="EMBL/GenBank/DDBJ databases">
        <authorList>
            <person name="Varghese N."/>
            <person name="Submissions S."/>
        </authorList>
    </citation>
    <scope>NUCLEOTIDE SEQUENCE [LARGE SCALE GENOMIC DNA]</scope>
    <source>
        <strain evidence="2">CGMCC 4.3568</strain>
    </source>
</reference>
<proteinExistence type="predicted"/>
<accession>A0A1I0X9Z9</accession>
<dbReference type="AlphaFoldDB" id="A0A1I0X9Z9"/>
<organism evidence="1 2">
    <name type="scientific">Amycolatopsis marina</name>
    <dbReference type="NCBI Taxonomy" id="490629"/>
    <lineage>
        <taxon>Bacteria</taxon>
        <taxon>Bacillati</taxon>
        <taxon>Actinomycetota</taxon>
        <taxon>Actinomycetes</taxon>
        <taxon>Pseudonocardiales</taxon>
        <taxon>Pseudonocardiaceae</taxon>
        <taxon>Amycolatopsis</taxon>
    </lineage>
</organism>
<evidence type="ECO:0000313" key="1">
    <source>
        <dbReference type="EMBL" id="SFA97128.1"/>
    </source>
</evidence>
<dbReference type="STRING" id="490629.SAMN05216266_1032"/>
<dbReference type="EMBL" id="FOKG01000003">
    <property type="protein sequence ID" value="SFA97128.1"/>
    <property type="molecule type" value="Genomic_DNA"/>
</dbReference>
<sequence length="43" mass="4848">MSGRMVDAEKLVSNLCALNSLHLFDAGFAVRRRVRERQGASRE</sequence>